<dbReference type="EMBL" id="JACIEK010000044">
    <property type="protein sequence ID" value="MBB4000935.1"/>
    <property type="molecule type" value="Genomic_DNA"/>
</dbReference>
<gene>
    <name evidence="2" type="ORF">GGR04_004821</name>
</gene>
<dbReference type="GO" id="GO:0051213">
    <property type="term" value="F:dioxygenase activity"/>
    <property type="evidence" value="ECO:0007669"/>
    <property type="project" value="UniProtKB-KW"/>
</dbReference>
<dbReference type="Proteomes" id="UP000542776">
    <property type="component" value="Unassembled WGS sequence"/>
</dbReference>
<keyword evidence="2" id="KW-0223">Dioxygenase</keyword>
<dbReference type="SUPFAM" id="SSF54593">
    <property type="entry name" value="Glyoxalase/Bleomycin resistance protein/Dihydroxybiphenyl dioxygenase"/>
    <property type="match status" value="1"/>
</dbReference>
<comment type="caution">
    <text evidence="2">The sequence shown here is derived from an EMBL/GenBank/DDBJ whole genome shotgun (WGS) entry which is preliminary data.</text>
</comment>
<proteinExistence type="predicted"/>
<dbReference type="GO" id="GO:0046677">
    <property type="term" value="P:response to antibiotic"/>
    <property type="evidence" value="ECO:0007669"/>
    <property type="project" value="UniProtKB-KW"/>
</dbReference>
<dbReference type="CDD" id="cd08349">
    <property type="entry name" value="BLMA_like"/>
    <property type="match status" value="1"/>
</dbReference>
<protein>
    <submittedName>
        <fullName evidence="2">Catechol 2,3-dioxygenase-like lactoylglutathione lyase family enzyme</fullName>
    </submittedName>
</protein>
<keyword evidence="1" id="KW-0046">Antibiotic resistance</keyword>
<dbReference type="InterPro" id="IPR000335">
    <property type="entry name" value="Bleomycin-R"/>
</dbReference>
<dbReference type="AlphaFoldDB" id="A0A7W6MMJ9"/>
<dbReference type="InterPro" id="IPR029068">
    <property type="entry name" value="Glyas_Bleomycin-R_OHBP_Dase"/>
</dbReference>
<keyword evidence="2" id="KW-0456">Lyase</keyword>
<organism evidence="2 3">
    <name type="scientific">Aureimonas pseudogalii</name>
    <dbReference type="NCBI Taxonomy" id="1744844"/>
    <lineage>
        <taxon>Bacteria</taxon>
        <taxon>Pseudomonadati</taxon>
        <taxon>Pseudomonadota</taxon>
        <taxon>Alphaproteobacteria</taxon>
        <taxon>Hyphomicrobiales</taxon>
        <taxon>Aurantimonadaceae</taxon>
        <taxon>Aureimonas</taxon>
    </lineage>
</organism>
<dbReference type="Gene3D" id="3.10.180.10">
    <property type="entry name" value="2,3-Dihydroxybiphenyl 1,2-Dioxygenase, domain 1"/>
    <property type="match status" value="1"/>
</dbReference>
<reference evidence="2 3" key="1">
    <citation type="submission" date="2020-08" db="EMBL/GenBank/DDBJ databases">
        <title>Genomic Encyclopedia of Type Strains, Phase IV (KMG-IV): sequencing the most valuable type-strain genomes for metagenomic binning, comparative biology and taxonomic classification.</title>
        <authorList>
            <person name="Goeker M."/>
        </authorList>
    </citation>
    <scope>NUCLEOTIDE SEQUENCE [LARGE SCALE GENOMIC DNA]</scope>
    <source>
        <strain evidence="2 3">DSM 102238</strain>
    </source>
</reference>
<evidence type="ECO:0000313" key="3">
    <source>
        <dbReference type="Proteomes" id="UP000542776"/>
    </source>
</evidence>
<dbReference type="RefSeq" id="WP_183203037.1">
    <property type="nucleotide sequence ID" value="NZ_JACIEK010000044.1"/>
</dbReference>
<sequence>MEPLADPVARAQSSSSGMMPEGGIAALTPELDVLDPDASLSFWCGLLGFEVAYDRPAARFAFLARGRAQIMVCQTNGRWLTGPLERPLGRGVNFQIMVDRLDPILASLYLASWQLFENPSVAWYRIGDEERGQRECLVQDPDGYLVRLAENVSQRTL</sequence>
<keyword evidence="2" id="KW-0560">Oxidoreductase</keyword>
<evidence type="ECO:0000313" key="2">
    <source>
        <dbReference type="EMBL" id="MBB4000935.1"/>
    </source>
</evidence>
<accession>A0A7W6MMJ9</accession>
<dbReference type="GO" id="GO:0016829">
    <property type="term" value="F:lyase activity"/>
    <property type="evidence" value="ECO:0007669"/>
    <property type="project" value="UniProtKB-KW"/>
</dbReference>
<keyword evidence="3" id="KW-1185">Reference proteome</keyword>
<evidence type="ECO:0000256" key="1">
    <source>
        <dbReference type="ARBA" id="ARBA00023251"/>
    </source>
</evidence>
<name>A0A7W6MMJ9_9HYPH</name>